<dbReference type="InterPro" id="IPR001667">
    <property type="entry name" value="DDH_dom"/>
</dbReference>
<keyword evidence="2" id="KW-0540">Nuclease</keyword>
<dbReference type="OrthoDB" id="86112at2157"/>
<keyword evidence="2" id="KW-0378">Hydrolase</keyword>
<evidence type="ECO:0000259" key="1">
    <source>
        <dbReference type="Pfam" id="PF01368"/>
    </source>
</evidence>
<dbReference type="InParanoid" id="L0AAE2"/>
<gene>
    <name evidence="2" type="ordered locus">Calag_0639</name>
</gene>
<dbReference type="SUPFAM" id="SSF64182">
    <property type="entry name" value="DHH phosphoesterases"/>
    <property type="match status" value="1"/>
</dbReference>
<dbReference type="EMBL" id="CP003378">
    <property type="protein sequence ID" value="AFZ70394.1"/>
    <property type="molecule type" value="Genomic_DNA"/>
</dbReference>
<dbReference type="GeneID" id="14211899"/>
<dbReference type="Gene3D" id="3.90.1640.10">
    <property type="entry name" value="inorganic pyrophosphatase (n-terminal core)"/>
    <property type="match status" value="1"/>
</dbReference>
<dbReference type="AlphaFoldDB" id="L0AAE2"/>
<dbReference type="GO" id="GO:0004527">
    <property type="term" value="F:exonuclease activity"/>
    <property type="evidence" value="ECO:0007669"/>
    <property type="project" value="UniProtKB-KW"/>
</dbReference>
<dbReference type="Proteomes" id="UP000010469">
    <property type="component" value="Chromosome"/>
</dbReference>
<accession>L0AAE2</accession>
<keyword evidence="3" id="KW-1185">Reference proteome</keyword>
<feature type="domain" description="DDH" evidence="1">
    <location>
        <begin position="18"/>
        <end position="136"/>
    </location>
</feature>
<dbReference type="eggNOG" id="arCOG00426">
    <property type="taxonomic scope" value="Archaea"/>
</dbReference>
<dbReference type="Pfam" id="PF01368">
    <property type="entry name" value="DHH"/>
    <property type="match status" value="1"/>
</dbReference>
<keyword evidence="2" id="KW-0269">Exonuclease</keyword>
<dbReference type="InterPro" id="IPR038763">
    <property type="entry name" value="DHH_sf"/>
</dbReference>
<organism evidence="2 3">
    <name type="scientific">Caldisphaera lagunensis (strain DSM 15908 / JCM 11604 / ANMR 0165 / IC-154)</name>
    <dbReference type="NCBI Taxonomy" id="1056495"/>
    <lineage>
        <taxon>Archaea</taxon>
        <taxon>Thermoproteota</taxon>
        <taxon>Thermoprotei</taxon>
        <taxon>Acidilobales</taxon>
        <taxon>Caldisphaeraceae</taxon>
        <taxon>Caldisphaera</taxon>
    </lineage>
</organism>
<evidence type="ECO:0000313" key="2">
    <source>
        <dbReference type="EMBL" id="AFZ70394.1"/>
    </source>
</evidence>
<proteinExistence type="predicted"/>
<name>L0AAE2_CALLD</name>
<reference evidence="3" key="1">
    <citation type="submission" date="2012-03" db="EMBL/GenBank/DDBJ databases">
        <title>Complete genome of Caldisphaera lagunensis DSM 15908.</title>
        <authorList>
            <person name="Lucas S."/>
            <person name="Copeland A."/>
            <person name="Lapidus A."/>
            <person name="Glavina del Rio T."/>
            <person name="Dalin E."/>
            <person name="Tice H."/>
            <person name="Bruce D."/>
            <person name="Goodwin L."/>
            <person name="Pitluck S."/>
            <person name="Peters L."/>
            <person name="Mikhailova N."/>
            <person name="Teshima H."/>
            <person name="Kyrpides N."/>
            <person name="Mavromatis K."/>
            <person name="Ivanova N."/>
            <person name="Brettin T."/>
            <person name="Detter J.C."/>
            <person name="Han C."/>
            <person name="Larimer F."/>
            <person name="Land M."/>
            <person name="Hauser L."/>
            <person name="Markowitz V."/>
            <person name="Cheng J.-F."/>
            <person name="Hugenholtz P."/>
            <person name="Woyke T."/>
            <person name="Wu D."/>
            <person name="Spring S."/>
            <person name="Schroeder M."/>
            <person name="Brambilla E."/>
            <person name="Klenk H.-P."/>
            <person name="Eisen J.A."/>
        </authorList>
    </citation>
    <scope>NUCLEOTIDE SEQUENCE [LARGE SCALE GENOMIC DNA]</scope>
    <source>
        <strain evidence="3">DSM 15908 / JCM 11604 / IC-154</strain>
    </source>
</reference>
<dbReference type="RefSeq" id="WP_015232292.1">
    <property type="nucleotide sequence ID" value="NC_019791.1"/>
</dbReference>
<dbReference type="KEGG" id="clg:Calag_0639"/>
<protein>
    <submittedName>
        <fullName evidence="2">Single-stranded DNA-specific exonuclease</fullName>
    </submittedName>
</protein>
<sequence length="356" mass="39569">MQLENKQLMRLISNSNPLIIHHWDADGVISATTLASYIGQGIDFESPPFRYSLDKNYLELLSLRSENHDVVIIVDLNLPSKALMEISVSTNKPVISIDHHTTNDIPKSLSIVYYNPAKNGDPEGLWPSAAHVIALLTGTYDPLLISTSIIGDLDNEAKNNRIFKKYMDEIGLDPENDFNIPKECAMQVWGAEALGKIDIIKNLPTVLAYGGIDPCAALMRDPVLTMLKNEAEEELSNLISKADAQLEKVFDYFYAVLINGNGRLISKISRTLASKYPDKLIMIGYLAKSTNDASIYIRTKRNDINFSAISEKIKKLGYQVGGKNQANNNVIGVEIKPESLNEAYNNIVEVIKKELS</sequence>
<dbReference type="STRING" id="1056495.Calag_0639"/>
<evidence type="ECO:0000313" key="3">
    <source>
        <dbReference type="Proteomes" id="UP000010469"/>
    </source>
</evidence>
<dbReference type="HOGENOM" id="CLU_907931_0_0_2"/>